<reference evidence="2" key="1">
    <citation type="journal article" date="2021" name="PeerJ">
        <title>Extensive microbial diversity within the chicken gut microbiome revealed by metagenomics and culture.</title>
        <authorList>
            <person name="Gilroy R."/>
            <person name="Ravi A."/>
            <person name="Getino M."/>
            <person name="Pursley I."/>
            <person name="Horton D.L."/>
            <person name="Alikhan N.F."/>
            <person name="Baker D."/>
            <person name="Gharbi K."/>
            <person name="Hall N."/>
            <person name="Watson M."/>
            <person name="Adriaenssens E.M."/>
            <person name="Foster-Nyarko E."/>
            <person name="Jarju S."/>
            <person name="Secka A."/>
            <person name="Antonio M."/>
            <person name="Oren A."/>
            <person name="Chaudhuri R.R."/>
            <person name="La Ragione R."/>
            <person name="Hildebrand F."/>
            <person name="Pallen M.J."/>
        </authorList>
    </citation>
    <scope>NUCLEOTIDE SEQUENCE</scope>
    <source>
        <strain evidence="2">CHK196-3914</strain>
    </source>
</reference>
<feature type="transmembrane region" description="Helical" evidence="1">
    <location>
        <begin position="188"/>
        <end position="206"/>
    </location>
</feature>
<comment type="caution">
    <text evidence="2">The sequence shown here is derived from an EMBL/GenBank/DDBJ whole genome shotgun (WGS) entry which is preliminary data.</text>
</comment>
<evidence type="ECO:0000313" key="2">
    <source>
        <dbReference type="EMBL" id="HIZ74070.1"/>
    </source>
</evidence>
<protein>
    <recommendedName>
        <fullName evidence="4">DUF3592 domain-containing protein</fullName>
    </recommendedName>
</protein>
<feature type="transmembrane region" description="Helical" evidence="1">
    <location>
        <begin position="40"/>
        <end position="60"/>
    </location>
</feature>
<name>A0A9D2G7Z9_9FIRM</name>
<dbReference type="EMBL" id="DXAY01000052">
    <property type="protein sequence ID" value="HIZ74070.1"/>
    <property type="molecule type" value="Genomic_DNA"/>
</dbReference>
<keyword evidence="1" id="KW-1133">Transmembrane helix</keyword>
<feature type="transmembrane region" description="Helical" evidence="1">
    <location>
        <begin position="12"/>
        <end position="34"/>
    </location>
</feature>
<dbReference type="AlphaFoldDB" id="A0A9D2G7Z9"/>
<reference evidence="2" key="2">
    <citation type="submission" date="2021-04" db="EMBL/GenBank/DDBJ databases">
        <authorList>
            <person name="Gilroy R."/>
        </authorList>
    </citation>
    <scope>NUCLEOTIDE SEQUENCE</scope>
    <source>
        <strain evidence="2">CHK196-3914</strain>
    </source>
</reference>
<gene>
    <name evidence="2" type="ORF">H9723_02335</name>
</gene>
<organism evidence="2 3">
    <name type="scientific">Candidatus Mediterraneibacter stercoravium</name>
    <dbReference type="NCBI Taxonomy" id="2838685"/>
    <lineage>
        <taxon>Bacteria</taxon>
        <taxon>Bacillati</taxon>
        <taxon>Bacillota</taxon>
        <taxon>Clostridia</taxon>
        <taxon>Lachnospirales</taxon>
        <taxon>Lachnospiraceae</taxon>
        <taxon>Mediterraneibacter</taxon>
    </lineage>
</organism>
<sequence>MRRVIRPAEEEMGGVLSTALFSAVWYCAICGTILKSGFQISMFLFLVAGLLPLCQTVNIVRRALFYRKQRTDAIAFGNRCRGRIVGVTRQDVPYYSSGEHRRLRYRRYYYLEVEMTDPDTGISTRIRSQGYRRPVHRYLGSDRVTVYTDRSGWKHYLEDFQWKEHKNDPDIFDYPREFEEVHLESGRLSQIIFVVILLLMILNVFIQR</sequence>
<evidence type="ECO:0000256" key="1">
    <source>
        <dbReference type="SAM" id="Phobius"/>
    </source>
</evidence>
<accession>A0A9D2G7Z9</accession>
<proteinExistence type="predicted"/>
<dbReference type="Proteomes" id="UP000824116">
    <property type="component" value="Unassembled WGS sequence"/>
</dbReference>
<evidence type="ECO:0000313" key="3">
    <source>
        <dbReference type="Proteomes" id="UP000824116"/>
    </source>
</evidence>
<keyword evidence="1" id="KW-0472">Membrane</keyword>
<keyword evidence="1" id="KW-0812">Transmembrane</keyword>
<evidence type="ECO:0008006" key="4">
    <source>
        <dbReference type="Google" id="ProtNLM"/>
    </source>
</evidence>